<evidence type="ECO:0000313" key="2">
    <source>
        <dbReference type="EMBL" id="QJQ00108.1"/>
    </source>
</evidence>
<evidence type="ECO:0000313" key="3">
    <source>
        <dbReference type="Proteomes" id="UP000501648"/>
    </source>
</evidence>
<dbReference type="Gene3D" id="3.40.50.1820">
    <property type="entry name" value="alpha/beta hydrolase"/>
    <property type="match status" value="1"/>
</dbReference>
<dbReference type="Pfam" id="PF00561">
    <property type="entry name" value="Abhydrolase_1"/>
    <property type="match status" value="1"/>
</dbReference>
<feature type="domain" description="AB hydrolase-1" evidence="1">
    <location>
        <begin position="30"/>
        <end position="128"/>
    </location>
</feature>
<dbReference type="InterPro" id="IPR050266">
    <property type="entry name" value="AB_hydrolase_sf"/>
</dbReference>
<proteinExistence type="predicted"/>
<dbReference type="RefSeq" id="WP_017454102.1">
    <property type="nucleotide sequence ID" value="NZ_CP008956.1"/>
</dbReference>
<dbReference type="SUPFAM" id="SSF53474">
    <property type="entry name" value="alpha/beta-Hydrolases"/>
    <property type="match status" value="1"/>
</dbReference>
<dbReference type="InterPro" id="IPR029058">
    <property type="entry name" value="AB_hydrolase_fold"/>
</dbReference>
<dbReference type="PANTHER" id="PTHR43798">
    <property type="entry name" value="MONOACYLGLYCEROL LIPASE"/>
    <property type="match status" value="1"/>
</dbReference>
<evidence type="ECO:0000259" key="1">
    <source>
        <dbReference type="Pfam" id="PF00561"/>
    </source>
</evidence>
<dbReference type="PRINTS" id="PR00111">
    <property type="entry name" value="ABHYDROLASE"/>
</dbReference>
<dbReference type="Proteomes" id="UP000501648">
    <property type="component" value="Chromosome"/>
</dbReference>
<dbReference type="EMBL" id="CP008956">
    <property type="protein sequence ID" value="QJQ00108.1"/>
    <property type="molecule type" value="Genomic_DNA"/>
</dbReference>
<name>A0A6M3ZN92_9BURK</name>
<protein>
    <submittedName>
        <fullName evidence="2">Alpha/beta hydrolase</fullName>
    </submittedName>
</protein>
<dbReference type="InterPro" id="IPR000073">
    <property type="entry name" value="AB_hydrolase_1"/>
</dbReference>
<accession>A0A6M3ZN92</accession>
<dbReference type="GO" id="GO:0016787">
    <property type="term" value="F:hydrolase activity"/>
    <property type="evidence" value="ECO:0007669"/>
    <property type="project" value="UniProtKB-KW"/>
</dbReference>
<dbReference type="AlphaFoldDB" id="A0A6M3ZN92"/>
<reference evidence="2 3" key="1">
    <citation type="journal article" date="2012" name="J. Bacteriol.">
        <title>Genome sequence of the pathogenic Herbaspirillum seropedicae strain Os34, isolated from rice roots.</title>
        <authorList>
            <person name="Ye W."/>
            <person name="Ye S."/>
            <person name="Liu J."/>
            <person name="Chang S."/>
            <person name="Chen M."/>
            <person name="Zhu B."/>
            <person name="Guo L."/>
            <person name="An Q."/>
        </authorList>
    </citation>
    <scope>NUCLEOTIDE SEQUENCE [LARGE SCALE GENOMIC DNA]</scope>
    <source>
        <strain evidence="2 3">Os34</strain>
    </source>
</reference>
<gene>
    <name evidence="2" type="ORF">C798_07645</name>
</gene>
<sequence length="282" mass="30975">MSLAHRAAHRQFIQTSAGALHVASMGQGRPILLLHQTPRSWDEYRDVLPLLGQAYRAIAIDTVGFGDSCTLPLPAHSIERWAQLVLEVMDQLQLGQAAVVGHHTGAVIAMELAAAAPERVAALVLSSCPFNDQARRSAHAGKRNIDEVVWRTDGSHLQELWQRRQPYYPEGDTELLTRLMIDALKAGPMAAHGHVVVRNYVMEARIGLVHSPTLVLRAGRDPHAAPYAERITQLIAGSQLETLEEGMVPMPDQIPGPFAQAVLDFLQRVWPIPCTDGDAARR</sequence>
<organism evidence="2 3">
    <name type="scientific">Herbaspirillum rubrisubalbicans Os34</name>
    <dbReference type="NCBI Taxonomy" id="1235827"/>
    <lineage>
        <taxon>Bacteria</taxon>
        <taxon>Pseudomonadati</taxon>
        <taxon>Pseudomonadota</taxon>
        <taxon>Betaproteobacteria</taxon>
        <taxon>Burkholderiales</taxon>
        <taxon>Oxalobacteraceae</taxon>
        <taxon>Herbaspirillum</taxon>
    </lineage>
</organism>
<keyword evidence="2" id="KW-0378">Hydrolase</keyword>